<organism evidence="1 2">
    <name type="scientific">Xylaria curta</name>
    <dbReference type="NCBI Taxonomy" id="42375"/>
    <lineage>
        <taxon>Eukaryota</taxon>
        <taxon>Fungi</taxon>
        <taxon>Dikarya</taxon>
        <taxon>Ascomycota</taxon>
        <taxon>Pezizomycotina</taxon>
        <taxon>Sordariomycetes</taxon>
        <taxon>Xylariomycetidae</taxon>
        <taxon>Xylariales</taxon>
        <taxon>Xylariaceae</taxon>
        <taxon>Xylaria</taxon>
    </lineage>
</organism>
<reference evidence="1" key="1">
    <citation type="submission" date="2022-10" db="EMBL/GenBank/DDBJ databases">
        <title>Genome Sequence of Xylaria curta.</title>
        <authorList>
            <person name="Buettner E."/>
        </authorList>
    </citation>
    <scope>NUCLEOTIDE SEQUENCE</scope>
    <source>
        <strain evidence="1">Babe10</strain>
    </source>
</reference>
<evidence type="ECO:0000313" key="2">
    <source>
        <dbReference type="Proteomes" id="UP001143856"/>
    </source>
</evidence>
<proteinExistence type="predicted"/>
<keyword evidence="2" id="KW-1185">Reference proteome</keyword>
<protein>
    <submittedName>
        <fullName evidence="1">Uncharacterized protein</fullName>
    </submittedName>
</protein>
<accession>A0ACC1N8B5</accession>
<evidence type="ECO:0000313" key="1">
    <source>
        <dbReference type="EMBL" id="KAJ2974688.1"/>
    </source>
</evidence>
<comment type="caution">
    <text evidence="1">The sequence shown here is derived from an EMBL/GenBank/DDBJ whole genome shotgun (WGS) entry which is preliminary data.</text>
</comment>
<sequence>MASPLDLHIPSSTSTVNVSIIDTGTTFKGLRTTPFIEPEIPGHEYMAAPCFSFLIQHPTQNRTLVFDLGIKKDWNNWPKPLLDGISASGAIPIVPKDVREVLDEHGIDAKTIEGVVWSHSHLDHVGDVFDL</sequence>
<name>A0ACC1N8B5_9PEZI</name>
<dbReference type="Proteomes" id="UP001143856">
    <property type="component" value="Unassembled WGS sequence"/>
</dbReference>
<dbReference type="EMBL" id="JAPDGR010002678">
    <property type="protein sequence ID" value="KAJ2974688.1"/>
    <property type="molecule type" value="Genomic_DNA"/>
</dbReference>
<gene>
    <name evidence="1" type="ORF">NUW58_g8577</name>
</gene>